<comment type="caution">
    <text evidence="1">The sequence shown here is derived from an EMBL/GenBank/DDBJ whole genome shotgun (WGS) entry which is preliminary data.</text>
</comment>
<dbReference type="AlphaFoldDB" id="A0A7W3CEJ9"/>
<dbReference type="EMBL" id="JABXRP010000006">
    <property type="protein sequence ID" value="MBA8080008.1"/>
    <property type="molecule type" value="Genomic_DNA"/>
</dbReference>
<gene>
    <name evidence="1" type="ORF">HV056_26490</name>
</gene>
<evidence type="ECO:0000313" key="2">
    <source>
        <dbReference type="Proteomes" id="UP000533461"/>
    </source>
</evidence>
<sequence>MNNEVTIDVDNEVLKTKIIDFLNSQQPLDKPVLLAKVGSHLRRTLSEKLPITFKLKNFIHENLKGKVDIIESTLDKTYCAVKISNYELALDKDQEIVDKNTRTQETLFDFLLRNLSQHEMKYVSIPLNILNKKVN</sequence>
<accession>A0A7W3CEJ9</accession>
<dbReference type="Proteomes" id="UP000533461">
    <property type="component" value="Unassembled WGS sequence"/>
</dbReference>
<geneLocation type="plasmid" evidence="1">
    <name>pRHBSTW-00074_6</name>
</geneLocation>
<proteinExistence type="predicted"/>
<keyword evidence="1" id="KW-0614">Plasmid</keyword>
<reference evidence="1 2" key="1">
    <citation type="submission" date="2020-06" db="EMBL/GenBank/DDBJ databases">
        <title>REHAB project genomes.</title>
        <authorList>
            <person name="Shaw L.P."/>
        </authorList>
    </citation>
    <scope>NUCLEOTIDE SEQUENCE [LARGE SCALE GENOMIC DNA]</scope>
    <source>
        <strain evidence="1 2">RHBSTW-00074</strain>
        <plasmid evidence="1">pRHBSTW-00074_6</plasmid>
    </source>
</reference>
<evidence type="ECO:0000313" key="1">
    <source>
        <dbReference type="EMBL" id="MBA8080008.1"/>
    </source>
</evidence>
<organism evidence="1 2">
    <name type="scientific">Enterobacter asburiae</name>
    <dbReference type="NCBI Taxonomy" id="61645"/>
    <lineage>
        <taxon>Bacteria</taxon>
        <taxon>Pseudomonadati</taxon>
        <taxon>Pseudomonadota</taxon>
        <taxon>Gammaproteobacteria</taxon>
        <taxon>Enterobacterales</taxon>
        <taxon>Enterobacteriaceae</taxon>
        <taxon>Enterobacter</taxon>
        <taxon>Enterobacter cloacae complex</taxon>
    </lineage>
</organism>
<protein>
    <submittedName>
        <fullName evidence="1">Uncharacterized protein</fullName>
    </submittedName>
</protein>
<dbReference type="RefSeq" id="WP_023304028.1">
    <property type="nucleotide sequence ID" value="NZ_JABXQT010000003.1"/>
</dbReference>
<name>A0A7W3CEJ9_ENTAS</name>